<dbReference type="WBParaSite" id="nRc.2.0.1.t11631-RA">
    <property type="protein sequence ID" value="nRc.2.0.1.t11631-RA"/>
    <property type="gene ID" value="nRc.2.0.1.g11631"/>
</dbReference>
<organism evidence="1 2">
    <name type="scientific">Romanomermis culicivorax</name>
    <name type="common">Nematode worm</name>
    <dbReference type="NCBI Taxonomy" id="13658"/>
    <lineage>
        <taxon>Eukaryota</taxon>
        <taxon>Metazoa</taxon>
        <taxon>Ecdysozoa</taxon>
        <taxon>Nematoda</taxon>
        <taxon>Enoplea</taxon>
        <taxon>Dorylaimia</taxon>
        <taxon>Mermithida</taxon>
        <taxon>Mermithoidea</taxon>
        <taxon>Mermithidae</taxon>
        <taxon>Romanomermis</taxon>
    </lineage>
</organism>
<accession>A0A915IEI7</accession>
<sequence>NKLIGLLRYVDLLDEVVDEDWEEDQIGRPLTRNRKDPFQMYDDIEFKLRYGLGKQLLVWFPID</sequence>
<protein>
    <submittedName>
        <fullName evidence="2">Uncharacterized protein</fullName>
    </submittedName>
</protein>
<reference evidence="2" key="1">
    <citation type="submission" date="2022-11" db="UniProtKB">
        <authorList>
            <consortium name="WormBaseParasite"/>
        </authorList>
    </citation>
    <scope>IDENTIFICATION</scope>
</reference>
<proteinExistence type="predicted"/>
<evidence type="ECO:0000313" key="2">
    <source>
        <dbReference type="WBParaSite" id="nRc.2.0.1.t11631-RA"/>
    </source>
</evidence>
<dbReference type="Proteomes" id="UP000887565">
    <property type="component" value="Unplaced"/>
</dbReference>
<name>A0A915IEI7_ROMCU</name>
<keyword evidence="1" id="KW-1185">Reference proteome</keyword>
<evidence type="ECO:0000313" key="1">
    <source>
        <dbReference type="Proteomes" id="UP000887565"/>
    </source>
</evidence>
<dbReference type="AlphaFoldDB" id="A0A915IEI7"/>